<keyword evidence="3" id="KW-1185">Reference proteome</keyword>
<feature type="chain" id="PRO_5045641626" evidence="1">
    <location>
        <begin position="20"/>
        <end position="194"/>
    </location>
</feature>
<evidence type="ECO:0000256" key="1">
    <source>
        <dbReference type="SAM" id="SignalP"/>
    </source>
</evidence>
<accession>A0ABT1AUB4</accession>
<proteinExistence type="predicted"/>
<dbReference type="Proteomes" id="UP001206312">
    <property type="component" value="Unassembled WGS sequence"/>
</dbReference>
<evidence type="ECO:0000313" key="3">
    <source>
        <dbReference type="Proteomes" id="UP001206312"/>
    </source>
</evidence>
<reference evidence="2 3" key="1">
    <citation type="submission" date="2022-06" db="EMBL/GenBank/DDBJ databases">
        <authorList>
            <person name="Xuan X."/>
        </authorList>
    </citation>
    <scope>NUCLEOTIDE SEQUENCE [LARGE SCALE GENOMIC DNA]</scope>
    <source>
        <strain evidence="2 3">2V75</strain>
    </source>
</reference>
<evidence type="ECO:0000313" key="2">
    <source>
        <dbReference type="EMBL" id="MCO5723618.1"/>
    </source>
</evidence>
<comment type="caution">
    <text evidence="2">The sequence shown here is derived from an EMBL/GenBank/DDBJ whole genome shotgun (WGS) entry which is preliminary data.</text>
</comment>
<sequence>MKKTMLAFMAVMATCGMVAQEIPPAQWQIKTALMAVPGDYRDGATVYGYDPRGNFVTLREGTNAYIALADDPGNPNFSTAAYHRDLDAFMARGRELKAQGKDGKEIFDIREAEVRSGALSMPDKATLCVFTGKVNPESLEIEDPYVRYVFYMPFATGASTGLPTTPTPPGHAWLMDPGTHRAHIMITPPKEAPE</sequence>
<feature type="signal peptide" evidence="1">
    <location>
        <begin position="1"/>
        <end position="19"/>
    </location>
</feature>
<name>A0ABT1AUB4_9FLAO</name>
<keyword evidence="1" id="KW-0732">Signal</keyword>
<organism evidence="2 3">
    <name type="scientific">Robiginitalea marina</name>
    <dbReference type="NCBI Taxonomy" id="2954105"/>
    <lineage>
        <taxon>Bacteria</taxon>
        <taxon>Pseudomonadati</taxon>
        <taxon>Bacteroidota</taxon>
        <taxon>Flavobacteriia</taxon>
        <taxon>Flavobacteriales</taxon>
        <taxon>Flavobacteriaceae</taxon>
        <taxon>Robiginitalea</taxon>
    </lineage>
</organism>
<protein>
    <submittedName>
        <fullName evidence="2">Uncharacterized protein</fullName>
    </submittedName>
</protein>
<dbReference type="EMBL" id="JAMXIB010000001">
    <property type="protein sequence ID" value="MCO5723618.1"/>
    <property type="molecule type" value="Genomic_DNA"/>
</dbReference>
<dbReference type="RefSeq" id="WP_252739989.1">
    <property type="nucleotide sequence ID" value="NZ_JAMXIB010000001.1"/>
</dbReference>
<gene>
    <name evidence="2" type="ORF">NG653_02035</name>
</gene>